<dbReference type="HOGENOM" id="CLU_606941_0_0_1"/>
<reference evidence="4 5" key="1">
    <citation type="submission" date="2013-05" db="EMBL/GenBank/DDBJ databases">
        <title>Drechslerella stenobrocha genome reveals carnivorous origination and mechanical trapping mechanism of predatory fungi.</title>
        <authorList>
            <person name="Liu X."/>
            <person name="Zhang W."/>
            <person name="Liu K."/>
        </authorList>
    </citation>
    <scope>NUCLEOTIDE SEQUENCE [LARGE SCALE GENOMIC DNA]</scope>
    <source>
        <strain evidence="4 5">248</strain>
    </source>
</reference>
<dbReference type="OrthoDB" id="6105938at2759"/>
<dbReference type="AlphaFoldDB" id="W7HZ89"/>
<protein>
    <recommendedName>
        <fullName evidence="3">C2H2-type domain-containing protein</fullName>
    </recommendedName>
</protein>
<organism evidence="4 5">
    <name type="scientific">Drechslerella stenobrocha 248</name>
    <dbReference type="NCBI Taxonomy" id="1043628"/>
    <lineage>
        <taxon>Eukaryota</taxon>
        <taxon>Fungi</taxon>
        <taxon>Dikarya</taxon>
        <taxon>Ascomycota</taxon>
        <taxon>Pezizomycotina</taxon>
        <taxon>Orbiliomycetes</taxon>
        <taxon>Orbiliales</taxon>
        <taxon>Orbiliaceae</taxon>
        <taxon>Drechslerella</taxon>
    </lineage>
</organism>
<evidence type="ECO:0000256" key="1">
    <source>
        <dbReference type="PROSITE-ProRule" id="PRU00042"/>
    </source>
</evidence>
<keyword evidence="1" id="KW-0863">Zinc-finger</keyword>
<keyword evidence="1" id="KW-0862">Zinc</keyword>
<name>W7HZ89_9PEZI</name>
<evidence type="ECO:0000259" key="3">
    <source>
        <dbReference type="PROSITE" id="PS50157"/>
    </source>
</evidence>
<evidence type="ECO:0000256" key="2">
    <source>
        <dbReference type="SAM" id="MobiDB-lite"/>
    </source>
</evidence>
<evidence type="ECO:0000313" key="4">
    <source>
        <dbReference type="EMBL" id="EWC45507.1"/>
    </source>
</evidence>
<feature type="region of interest" description="Disordered" evidence="2">
    <location>
        <begin position="144"/>
        <end position="166"/>
    </location>
</feature>
<accession>W7HZ89</accession>
<keyword evidence="5" id="KW-1185">Reference proteome</keyword>
<feature type="domain" description="C2H2-type" evidence="3">
    <location>
        <begin position="41"/>
        <end position="64"/>
    </location>
</feature>
<proteinExistence type="predicted"/>
<dbReference type="PROSITE" id="PS00028">
    <property type="entry name" value="ZINC_FINGER_C2H2_1"/>
    <property type="match status" value="2"/>
</dbReference>
<dbReference type="EMBL" id="KI966426">
    <property type="protein sequence ID" value="EWC45507.1"/>
    <property type="molecule type" value="Genomic_DNA"/>
</dbReference>
<gene>
    <name evidence="4" type="ORF">DRE_05365</name>
</gene>
<sequence>MSKRPAEEPARISLWNCRRCKIEFCNASLTQAHFSAACADIWCSACQRSFVDVTALRQHAQEKHRELSLRTAPAPGPVKMITCLGCGLKVGPGEMIPHWAESGCHVKCKACGIWHYRKHIADHLARSPTCKAAHPAAEPLASCGDKRENVPPITKRAPASPVASSPMKSKATIKPIPAFCLHCSKPFLSAASLISHFENGHCKSKVQMRDVNYTFATFEGSESFLLSDNRKTLGSLLNYEFVADRKPAPFRCPKVGCTGGFKSLSSLMTHAYSGACAGTFKRTIEQAVVHLRTNMYPNSIKRRIENIKAAGPGTLFIRPPPYLVAQEFADSPDFWRPAVADLFDRFAAILEDVFYRPADPNRASALSFGNVAKTERCITDFGNALMKLQNGCVQLNSKKGPGQGLTSAQILVCSKTRRETRTLDHFLNEVEAVWLLLDDELKANRVTQRAL</sequence>
<dbReference type="SMART" id="SM00355">
    <property type="entry name" value="ZnF_C2H2"/>
    <property type="match status" value="4"/>
</dbReference>
<evidence type="ECO:0000313" key="5">
    <source>
        <dbReference type="Proteomes" id="UP000024837"/>
    </source>
</evidence>
<keyword evidence="1" id="KW-0479">Metal-binding</keyword>
<dbReference type="Proteomes" id="UP000024837">
    <property type="component" value="Unassembled WGS sequence"/>
</dbReference>
<dbReference type="InterPro" id="IPR013087">
    <property type="entry name" value="Znf_C2H2_type"/>
</dbReference>
<dbReference type="PROSITE" id="PS50157">
    <property type="entry name" value="ZINC_FINGER_C2H2_2"/>
    <property type="match status" value="1"/>
</dbReference>
<dbReference type="GO" id="GO:0008270">
    <property type="term" value="F:zinc ion binding"/>
    <property type="evidence" value="ECO:0007669"/>
    <property type="project" value="UniProtKB-KW"/>
</dbReference>